<dbReference type="Pfam" id="PF00196">
    <property type="entry name" value="GerE"/>
    <property type="match status" value="1"/>
</dbReference>
<dbReference type="InterPro" id="IPR016032">
    <property type="entry name" value="Sig_transdc_resp-reg_C-effctor"/>
</dbReference>
<dbReference type="SMART" id="SM00448">
    <property type="entry name" value="REC"/>
    <property type="match status" value="1"/>
</dbReference>
<evidence type="ECO:0000313" key="7">
    <source>
        <dbReference type="Proteomes" id="UP000266975"/>
    </source>
</evidence>
<dbReference type="OrthoDB" id="3680166at2"/>
<dbReference type="GO" id="GO:0006355">
    <property type="term" value="P:regulation of DNA-templated transcription"/>
    <property type="evidence" value="ECO:0007669"/>
    <property type="project" value="InterPro"/>
</dbReference>
<sequence length="216" mass="23437">MTTWTFLVDDDPIVLQSLRRYFDATEDIRVIGEAVDGADALAQLEDICVDVVLADIHMPNMDGVNLLRNLQERPNPPAFVAITALDSDNTMLQVLASGGAGYILKSSRPQAIIEAVRDAVSGGTTVSPQSLTRLMDYLPADPPHTASEESAENSFELTNVEREILLLLCQGMSNATIAKTLNYSESTVKKYVSQLIGYFGVSSRLSLAVSAIRSGW</sequence>
<dbReference type="SMART" id="SM00421">
    <property type="entry name" value="HTH_LUXR"/>
    <property type="match status" value="1"/>
</dbReference>
<evidence type="ECO:0000259" key="5">
    <source>
        <dbReference type="PROSITE" id="PS50110"/>
    </source>
</evidence>
<proteinExistence type="predicted"/>
<keyword evidence="7" id="KW-1185">Reference proteome</keyword>
<dbReference type="CDD" id="cd17535">
    <property type="entry name" value="REC_NarL-like"/>
    <property type="match status" value="1"/>
</dbReference>
<dbReference type="InterPro" id="IPR039420">
    <property type="entry name" value="WalR-like"/>
</dbReference>
<dbReference type="CDD" id="cd06170">
    <property type="entry name" value="LuxR_C_like"/>
    <property type="match status" value="1"/>
</dbReference>
<evidence type="ECO:0000313" key="6">
    <source>
        <dbReference type="EMBL" id="RNE48277.1"/>
    </source>
</evidence>
<keyword evidence="1 3" id="KW-0597">Phosphoprotein</keyword>
<dbReference type="PANTHER" id="PTHR43214">
    <property type="entry name" value="TWO-COMPONENT RESPONSE REGULATOR"/>
    <property type="match status" value="1"/>
</dbReference>
<accession>A0A3M8K4W4</accession>
<dbReference type="PROSITE" id="PS50043">
    <property type="entry name" value="HTH_LUXR_2"/>
    <property type="match status" value="1"/>
</dbReference>
<feature type="domain" description="HTH luxR-type" evidence="4">
    <location>
        <begin position="150"/>
        <end position="215"/>
    </location>
</feature>
<feature type="domain" description="Response regulatory" evidence="5">
    <location>
        <begin position="4"/>
        <end position="120"/>
    </location>
</feature>
<dbReference type="GO" id="GO:0003677">
    <property type="term" value="F:DNA binding"/>
    <property type="evidence" value="ECO:0007669"/>
    <property type="project" value="UniProtKB-KW"/>
</dbReference>
<evidence type="ECO:0000256" key="3">
    <source>
        <dbReference type="PROSITE-ProRule" id="PRU00169"/>
    </source>
</evidence>
<dbReference type="PROSITE" id="PS50110">
    <property type="entry name" value="RESPONSE_REGULATORY"/>
    <property type="match status" value="1"/>
</dbReference>
<dbReference type="InterPro" id="IPR011006">
    <property type="entry name" value="CheY-like_superfamily"/>
</dbReference>
<dbReference type="SUPFAM" id="SSF52172">
    <property type="entry name" value="CheY-like"/>
    <property type="match status" value="1"/>
</dbReference>
<gene>
    <name evidence="6" type="ORF">C5L39_09955</name>
</gene>
<comment type="caution">
    <text evidence="6">The sequence shown here is derived from an EMBL/GenBank/DDBJ whole genome shotgun (WGS) entry which is preliminary data.</text>
</comment>
<evidence type="ECO:0000256" key="2">
    <source>
        <dbReference type="ARBA" id="ARBA00023125"/>
    </source>
</evidence>
<dbReference type="SUPFAM" id="SSF46894">
    <property type="entry name" value="C-terminal effector domain of the bipartite response regulators"/>
    <property type="match status" value="1"/>
</dbReference>
<evidence type="ECO:0000259" key="4">
    <source>
        <dbReference type="PROSITE" id="PS50043"/>
    </source>
</evidence>
<protein>
    <submittedName>
        <fullName evidence="6">DNA-binding response regulator</fullName>
    </submittedName>
</protein>
<dbReference type="InterPro" id="IPR000792">
    <property type="entry name" value="Tscrpt_reg_LuxR_C"/>
</dbReference>
<dbReference type="Proteomes" id="UP000266975">
    <property type="component" value="Unassembled WGS sequence"/>
</dbReference>
<dbReference type="AlphaFoldDB" id="A0A3M8K4W4"/>
<keyword evidence="2 6" id="KW-0238">DNA-binding</keyword>
<organism evidence="6 7">
    <name type="scientific">Corynebacterium alimapuense</name>
    <dbReference type="NCBI Taxonomy" id="1576874"/>
    <lineage>
        <taxon>Bacteria</taxon>
        <taxon>Bacillati</taxon>
        <taxon>Actinomycetota</taxon>
        <taxon>Actinomycetes</taxon>
        <taxon>Mycobacteriales</taxon>
        <taxon>Corynebacteriaceae</taxon>
        <taxon>Corynebacterium</taxon>
    </lineage>
</organism>
<evidence type="ECO:0000256" key="1">
    <source>
        <dbReference type="ARBA" id="ARBA00022553"/>
    </source>
</evidence>
<reference evidence="6 7" key="1">
    <citation type="submission" date="2018-02" db="EMBL/GenBank/DDBJ databases">
        <title>Corynebacterium alimpuense sp. nov., a marine obligate actinomycete isolated from sediments of Valparaiso bay, Chile.</title>
        <authorList>
            <person name="Claverias F."/>
            <person name="Gonzales-Siles L."/>
            <person name="Salva-Serra F."/>
            <person name="Inganaes E."/>
            <person name="Molin K."/>
            <person name="Cumsille A."/>
            <person name="Undabarrena A."/>
            <person name="Couve E."/>
            <person name="Moore E.R.B."/>
            <person name="Gomila M."/>
            <person name="Camara B."/>
        </authorList>
    </citation>
    <scope>NUCLEOTIDE SEQUENCE [LARGE SCALE GENOMIC DNA]</scope>
    <source>
        <strain evidence="6 7">CCUG 69366</strain>
    </source>
</reference>
<dbReference type="Pfam" id="PF00072">
    <property type="entry name" value="Response_reg"/>
    <property type="match status" value="1"/>
</dbReference>
<dbReference type="InterPro" id="IPR058245">
    <property type="entry name" value="NreC/VraR/RcsB-like_REC"/>
</dbReference>
<dbReference type="PRINTS" id="PR00038">
    <property type="entry name" value="HTHLUXR"/>
</dbReference>
<dbReference type="InterPro" id="IPR001789">
    <property type="entry name" value="Sig_transdc_resp-reg_receiver"/>
</dbReference>
<dbReference type="GO" id="GO:0000160">
    <property type="term" value="P:phosphorelay signal transduction system"/>
    <property type="evidence" value="ECO:0007669"/>
    <property type="project" value="InterPro"/>
</dbReference>
<dbReference type="Gene3D" id="3.40.50.2300">
    <property type="match status" value="1"/>
</dbReference>
<feature type="modified residue" description="4-aspartylphosphate" evidence="3">
    <location>
        <position position="55"/>
    </location>
</feature>
<name>A0A3M8K4W4_9CORY</name>
<dbReference type="EMBL" id="PTJO01000006">
    <property type="protein sequence ID" value="RNE48277.1"/>
    <property type="molecule type" value="Genomic_DNA"/>
</dbReference>